<gene>
    <name evidence="1" type="ORF">K466DRAFT_667922</name>
</gene>
<reference evidence="1 2" key="1">
    <citation type="journal article" date="2019" name="Nat. Ecol. Evol.">
        <title>Megaphylogeny resolves global patterns of mushroom evolution.</title>
        <authorList>
            <person name="Varga T."/>
            <person name="Krizsan K."/>
            <person name="Foldi C."/>
            <person name="Dima B."/>
            <person name="Sanchez-Garcia M."/>
            <person name="Sanchez-Ramirez S."/>
            <person name="Szollosi G.J."/>
            <person name="Szarkandi J.G."/>
            <person name="Papp V."/>
            <person name="Albert L."/>
            <person name="Andreopoulos W."/>
            <person name="Angelini C."/>
            <person name="Antonin V."/>
            <person name="Barry K.W."/>
            <person name="Bougher N.L."/>
            <person name="Buchanan P."/>
            <person name="Buyck B."/>
            <person name="Bense V."/>
            <person name="Catcheside P."/>
            <person name="Chovatia M."/>
            <person name="Cooper J."/>
            <person name="Damon W."/>
            <person name="Desjardin D."/>
            <person name="Finy P."/>
            <person name="Geml J."/>
            <person name="Haridas S."/>
            <person name="Hughes K."/>
            <person name="Justo A."/>
            <person name="Karasinski D."/>
            <person name="Kautmanova I."/>
            <person name="Kiss B."/>
            <person name="Kocsube S."/>
            <person name="Kotiranta H."/>
            <person name="LaButti K.M."/>
            <person name="Lechner B.E."/>
            <person name="Liimatainen K."/>
            <person name="Lipzen A."/>
            <person name="Lukacs Z."/>
            <person name="Mihaltcheva S."/>
            <person name="Morgado L.N."/>
            <person name="Niskanen T."/>
            <person name="Noordeloos M.E."/>
            <person name="Ohm R.A."/>
            <person name="Ortiz-Santana B."/>
            <person name="Ovrebo C."/>
            <person name="Racz N."/>
            <person name="Riley R."/>
            <person name="Savchenko A."/>
            <person name="Shiryaev A."/>
            <person name="Soop K."/>
            <person name="Spirin V."/>
            <person name="Szebenyi C."/>
            <person name="Tomsovsky M."/>
            <person name="Tulloss R.E."/>
            <person name="Uehling J."/>
            <person name="Grigoriev I.V."/>
            <person name="Vagvolgyi C."/>
            <person name="Papp T."/>
            <person name="Martin F.M."/>
            <person name="Miettinen O."/>
            <person name="Hibbett D.S."/>
            <person name="Nagy L.G."/>
        </authorList>
    </citation>
    <scope>NUCLEOTIDE SEQUENCE [LARGE SCALE GENOMIC DNA]</scope>
    <source>
        <strain evidence="1 2">HHB13444</strain>
    </source>
</reference>
<dbReference type="EMBL" id="ML211907">
    <property type="protein sequence ID" value="TFK79876.1"/>
    <property type="molecule type" value="Genomic_DNA"/>
</dbReference>
<evidence type="ECO:0000313" key="2">
    <source>
        <dbReference type="Proteomes" id="UP000308197"/>
    </source>
</evidence>
<protein>
    <submittedName>
        <fullName evidence="1">Uncharacterized protein</fullName>
    </submittedName>
</protein>
<name>A0A5C3NQP4_9APHY</name>
<sequence length="469" mass="52673">MSIPVTYSPMSEALLALYAYTGGDTVHSKDHDWGNGWMKDKLGFEWDNRRRSRNDILLDAMVTIISLRSGRQPVALIREPESTQLELVIASEQPMTRTQRSDIERYFALLAKLPSTIDTHGEAELLVHAYRMCREEVKGLVKARAEWLDPAPPQISDAIEDLRARANEDDEYGNRRTMRREIDILTRARSAINSLIAYRDAADADAEDSLVPRLHHALTGCISFLYVENKRDFRVIDNAIDGGISAFLVEVSFLSRALDDMIHGARSDKFLRALLTKGVRCDWIHPTPAKAVSIALEGPSWGGLSALLPALKDASLDELVARLEAKLKAEDYFLTNRNITHQSGNLPAAFEVQVAAHCEGALVSYLADRHIESTLYIATALPVCYTCHLLIDAMKGVQGCNNFRLGSYNGVIDCGWEFPNVIRQADDVQKTMIQKINDQLKEGIERYHKPKEPFVEEDWGNMETSWSTV</sequence>
<organism evidence="1 2">
    <name type="scientific">Polyporus arcularius HHB13444</name>
    <dbReference type="NCBI Taxonomy" id="1314778"/>
    <lineage>
        <taxon>Eukaryota</taxon>
        <taxon>Fungi</taxon>
        <taxon>Dikarya</taxon>
        <taxon>Basidiomycota</taxon>
        <taxon>Agaricomycotina</taxon>
        <taxon>Agaricomycetes</taxon>
        <taxon>Polyporales</taxon>
        <taxon>Polyporaceae</taxon>
        <taxon>Polyporus</taxon>
    </lineage>
</organism>
<dbReference type="InParanoid" id="A0A5C3NQP4"/>
<accession>A0A5C3NQP4</accession>
<dbReference type="AlphaFoldDB" id="A0A5C3NQP4"/>
<proteinExistence type="predicted"/>
<dbReference type="Proteomes" id="UP000308197">
    <property type="component" value="Unassembled WGS sequence"/>
</dbReference>
<evidence type="ECO:0000313" key="1">
    <source>
        <dbReference type="EMBL" id="TFK79876.1"/>
    </source>
</evidence>
<keyword evidence="2" id="KW-1185">Reference proteome</keyword>